<protein>
    <submittedName>
        <fullName evidence="3">Tetrapyrrole biosynthesis, uroporphyrinogen III synthase</fullName>
    </submittedName>
</protein>
<dbReference type="InterPro" id="IPR036108">
    <property type="entry name" value="4pyrrol_syn_uPrphyn_synt_sf"/>
</dbReference>
<feature type="region of interest" description="Disordered" evidence="1">
    <location>
        <begin position="664"/>
        <end position="692"/>
    </location>
</feature>
<comment type="caution">
    <text evidence="3">The sequence shown here is derived from an EMBL/GenBank/DDBJ whole genome shotgun (WGS) entry which is preliminary data.</text>
</comment>
<proteinExistence type="predicted"/>
<evidence type="ECO:0000313" key="4">
    <source>
        <dbReference type="Proteomes" id="UP001363622"/>
    </source>
</evidence>
<sequence length="730" mass="80594">MSATSTTPVPPSASAEKVPVLLLKTKSSPTDGYEDFFSAARNDRFDPIFVPVLEHRFRPEALQDLRRDIVSGGFSSDSVRAKHGAIIFTSQRAVEAFSQVVAELRSEAAELDLRDLLPATLPLYVVGPATARGLRALDLECPLVGEESGNGEVLAQLILEHYNGLSSAHNGEGQKLPILFLVGEQRRDIIPKTLQSSDLPEHQRSRVDEVVVYETGEMQSFRADFTALARRHEEAGVRQQWVVVFSPTGCRAMLESLGLVDQATGKLTKSLRDAPTQTWISTIGPTTRDYLVKNFDYEPDVCSKKPSPEGVGSAIEEFMQNRAEASQSLNRPRVSMTGVKESEPVASQNGNGTHKPQDDMSHQGTKRKADPTSPTNGASSEDTAHEKKQKTLDDDVEVTKPVEETGVKEKNGVDAEEQSGAKVEDENGKHSESKEESAVVESSDREKEQPSNILEKGIIYFFTRSRVGIDNPESPDDLQRSYFVLRPLPKGAKLTDGTIEDTNTNRLFALPKKVLPKSPEDRFMAFVEKANASMEQLKDEFFAGSSHETKTRGTQHQSPVTPLGEGVYAITETSGRSGHLAYMLTIPQELGEVQHEMGLRNKGSFAVSVKNPTRKGPANASLPQSPEFPQELLDEFRGLAWIPVQPKFLEYANAQILLIGEGNTEDDDVGKALDPTRKDQKNGDKEAPAEELEKLEHEDELRVQHMHGDDTVFDDLKLSLDEYPRVPTTW</sequence>
<dbReference type="PANTHER" id="PTHR12390:SF0">
    <property type="entry name" value="UROPORPHYRINOGEN-III SYNTHASE"/>
    <property type="match status" value="1"/>
</dbReference>
<accession>A0ABR1KDV5</accession>
<dbReference type="Gene3D" id="3.40.50.10090">
    <property type="match status" value="2"/>
</dbReference>
<dbReference type="InterPro" id="IPR039793">
    <property type="entry name" value="UROS/Hem4"/>
</dbReference>
<feature type="compositionally biased region" description="Basic and acidic residues" evidence="1">
    <location>
        <begin position="422"/>
        <end position="449"/>
    </location>
</feature>
<dbReference type="PANTHER" id="PTHR12390">
    <property type="entry name" value="UROPORPHYRINOGEN III SYNTHASE"/>
    <property type="match status" value="1"/>
</dbReference>
<dbReference type="Proteomes" id="UP001363622">
    <property type="component" value="Unassembled WGS sequence"/>
</dbReference>
<gene>
    <name evidence="3" type="ORF">IWZ03DRAFT_351672</name>
</gene>
<dbReference type="Pfam" id="PF02602">
    <property type="entry name" value="HEM4"/>
    <property type="match status" value="1"/>
</dbReference>
<feature type="compositionally biased region" description="Basic and acidic residues" evidence="1">
    <location>
        <begin position="669"/>
        <end position="692"/>
    </location>
</feature>
<feature type="domain" description="Tetrapyrrole biosynthesis uroporphyrinogen III synthase" evidence="2">
    <location>
        <begin position="41"/>
        <end position="310"/>
    </location>
</feature>
<organism evidence="3 4">
    <name type="scientific">Phyllosticta citriasiana</name>
    <dbReference type="NCBI Taxonomy" id="595635"/>
    <lineage>
        <taxon>Eukaryota</taxon>
        <taxon>Fungi</taxon>
        <taxon>Dikarya</taxon>
        <taxon>Ascomycota</taxon>
        <taxon>Pezizomycotina</taxon>
        <taxon>Dothideomycetes</taxon>
        <taxon>Dothideomycetes incertae sedis</taxon>
        <taxon>Botryosphaeriales</taxon>
        <taxon>Phyllostictaceae</taxon>
        <taxon>Phyllosticta</taxon>
    </lineage>
</organism>
<dbReference type="InterPro" id="IPR003754">
    <property type="entry name" value="4pyrrol_synth_uPrphyn_synth"/>
</dbReference>
<dbReference type="CDD" id="cd06578">
    <property type="entry name" value="HemD"/>
    <property type="match status" value="1"/>
</dbReference>
<feature type="region of interest" description="Disordered" evidence="1">
    <location>
        <begin position="325"/>
        <end position="451"/>
    </location>
</feature>
<feature type="compositionally biased region" description="Polar residues" evidence="1">
    <location>
        <begin position="372"/>
        <end position="381"/>
    </location>
</feature>
<keyword evidence="4" id="KW-1185">Reference proteome</keyword>
<evidence type="ECO:0000259" key="2">
    <source>
        <dbReference type="Pfam" id="PF02602"/>
    </source>
</evidence>
<reference evidence="3 4" key="1">
    <citation type="submission" date="2024-04" db="EMBL/GenBank/DDBJ databases">
        <title>Phyllosticta paracitricarpa is synonymous to the EU quarantine fungus P. citricarpa based on phylogenomic analyses.</title>
        <authorList>
            <consortium name="Lawrence Berkeley National Laboratory"/>
            <person name="Van Ingen-Buijs V.A."/>
            <person name="Van Westerhoven A.C."/>
            <person name="Haridas S."/>
            <person name="Skiadas P."/>
            <person name="Martin F."/>
            <person name="Groenewald J.Z."/>
            <person name="Crous P.W."/>
            <person name="Seidl M.F."/>
        </authorList>
    </citation>
    <scope>NUCLEOTIDE SEQUENCE [LARGE SCALE GENOMIC DNA]</scope>
    <source>
        <strain evidence="3 4">CBS 123371</strain>
    </source>
</reference>
<feature type="compositionally biased region" description="Polar residues" evidence="1">
    <location>
        <begin position="345"/>
        <end position="354"/>
    </location>
</feature>
<name>A0ABR1KDV5_9PEZI</name>
<evidence type="ECO:0000313" key="3">
    <source>
        <dbReference type="EMBL" id="KAK7512944.1"/>
    </source>
</evidence>
<evidence type="ECO:0000256" key="1">
    <source>
        <dbReference type="SAM" id="MobiDB-lite"/>
    </source>
</evidence>
<feature type="compositionally biased region" description="Basic and acidic residues" evidence="1">
    <location>
        <begin position="382"/>
        <end position="413"/>
    </location>
</feature>
<dbReference type="EMBL" id="JBBPHU010000010">
    <property type="protein sequence ID" value="KAK7512944.1"/>
    <property type="molecule type" value="Genomic_DNA"/>
</dbReference>
<dbReference type="SUPFAM" id="SSF69618">
    <property type="entry name" value="HemD-like"/>
    <property type="match status" value="1"/>
</dbReference>